<dbReference type="PROSITE" id="PS50045">
    <property type="entry name" value="SIGMA54_INTERACT_4"/>
    <property type="match status" value="1"/>
</dbReference>
<dbReference type="GO" id="GO:0016740">
    <property type="term" value="F:transferase activity"/>
    <property type="evidence" value="ECO:0007669"/>
    <property type="project" value="UniProtKB-KW"/>
</dbReference>
<gene>
    <name evidence="19" type="ORF">HDF10_000268</name>
</gene>
<protein>
    <submittedName>
        <fullName evidence="19">PAS domain S-box-containing protein</fullName>
    </submittedName>
</protein>
<dbReference type="SMART" id="SM00086">
    <property type="entry name" value="PAC"/>
    <property type="match status" value="2"/>
</dbReference>
<evidence type="ECO:0000256" key="11">
    <source>
        <dbReference type="ARBA" id="ARBA00023125"/>
    </source>
</evidence>
<evidence type="ECO:0000256" key="12">
    <source>
        <dbReference type="ARBA" id="ARBA00023136"/>
    </source>
</evidence>
<evidence type="ECO:0000256" key="4">
    <source>
        <dbReference type="ARBA" id="ARBA00022679"/>
    </source>
</evidence>
<dbReference type="Gene3D" id="1.10.10.60">
    <property type="entry name" value="Homeodomain-like"/>
    <property type="match status" value="1"/>
</dbReference>
<dbReference type="PROSITE" id="PS50110">
    <property type="entry name" value="RESPONSE_REGULATORY"/>
    <property type="match status" value="1"/>
</dbReference>
<dbReference type="Gene3D" id="3.40.50.300">
    <property type="entry name" value="P-loop containing nucleotide triphosphate hydrolases"/>
    <property type="match status" value="1"/>
</dbReference>
<evidence type="ECO:0000256" key="8">
    <source>
        <dbReference type="ARBA" id="ARBA00022840"/>
    </source>
</evidence>
<dbReference type="CDD" id="cd00156">
    <property type="entry name" value="REC"/>
    <property type="match status" value="1"/>
</dbReference>
<dbReference type="EMBL" id="JACHDZ010000001">
    <property type="protein sequence ID" value="MBB5342318.1"/>
    <property type="molecule type" value="Genomic_DNA"/>
</dbReference>
<dbReference type="GO" id="GO:0006355">
    <property type="term" value="P:regulation of DNA-templated transcription"/>
    <property type="evidence" value="ECO:0007669"/>
    <property type="project" value="InterPro"/>
</dbReference>
<evidence type="ECO:0000256" key="6">
    <source>
        <dbReference type="ARBA" id="ARBA00022737"/>
    </source>
</evidence>
<evidence type="ECO:0000256" key="3">
    <source>
        <dbReference type="ARBA" id="ARBA00022519"/>
    </source>
</evidence>
<dbReference type="Gene3D" id="1.10.8.60">
    <property type="match status" value="1"/>
</dbReference>
<dbReference type="NCBIfam" id="TIGR00229">
    <property type="entry name" value="sensory_box"/>
    <property type="match status" value="1"/>
</dbReference>
<feature type="domain" description="PAC" evidence="18">
    <location>
        <begin position="216"/>
        <end position="268"/>
    </location>
</feature>
<dbReference type="InterPro" id="IPR001610">
    <property type="entry name" value="PAC"/>
</dbReference>
<dbReference type="InterPro" id="IPR058031">
    <property type="entry name" value="AAA_lid_NorR"/>
</dbReference>
<evidence type="ECO:0000256" key="2">
    <source>
        <dbReference type="ARBA" id="ARBA00022475"/>
    </source>
</evidence>
<dbReference type="GO" id="GO:0005524">
    <property type="term" value="F:ATP binding"/>
    <property type="evidence" value="ECO:0007669"/>
    <property type="project" value="UniProtKB-KW"/>
</dbReference>
<dbReference type="PROSITE" id="PS50112">
    <property type="entry name" value="PAS"/>
    <property type="match status" value="1"/>
</dbReference>
<evidence type="ECO:0000256" key="14">
    <source>
        <dbReference type="PROSITE-ProRule" id="PRU00169"/>
    </source>
</evidence>
<dbReference type="CDD" id="cd00009">
    <property type="entry name" value="AAA"/>
    <property type="match status" value="1"/>
</dbReference>
<dbReference type="PROSITE" id="PS00675">
    <property type="entry name" value="SIGMA54_INTERACT_1"/>
    <property type="match status" value="1"/>
</dbReference>
<sequence>MSTSHRLRILSLEDDPNDMELIHATLEAEGIHCEVARVDTGSEFHTLLEKGEIDLILADYKLPSFDGLSALKLATNICPEVPFLFVSGTLGEEVAIEALKIGATDYVLKTRLSRLAPSVRRALREASGLAERKRAEKALSRSEAFLAEAQRLSRTGSFEWTVLTGEVVWSAETYRLFECAPETTPTVELVIEKTHPEDRQRLQQVLEHAPAHGGDFDLEHRLVMDDGSIKDVRVVARKVRGDHPEDQKIVGAVTDVTEAKRAEDALRRSEAYLEDAQTLTHTGSWAYDVATARGTHWSRENFRLLGFDPEEGVPPHDKFLQRIHPEDRESYSKAFDKAISHRQSNLDLEYRVVLPEGKIRYVHSIGHPVFDKSGNFFQYVGTAMDVTEQHNAREALETAFHEIQTLKDQLYKENIALREEIVQTSMFEEIVGESPALQAVLVRVTKVAPTDSTVLITGETGTGKELIARAIHKRSQRAARAFVSVNCAAIPISLISSELFGHEKGAFTGATQRRLGRFELAEEGTLFLDEVGELPPETQITLLRVLQEREFERVGGTKVISANVRVIVATNRDLQASIEAGTFRDDLYYRFNVFPIEMPSLRQRREDIPLLVEYFIARYSAKTGKKIRSIEKSTLERLRLYAWPGNIRELQNVVERSVILCESEIFTVDESWLSGGFDQPDRASQTLLKIPPSQEKKAIEAALAEAQGRVSGPSGAAARLGVPPSTLDSKIKTLNINKHRFKTD</sequence>
<evidence type="ECO:0000313" key="19">
    <source>
        <dbReference type="EMBL" id="MBB5342318.1"/>
    </source>
</evidence>
<keyword evidence="10" id="KW-0805">Transcription regulation</keyword>
<accession>A0A7W8N2F0</accession>
<feature type="domain" description="Sigma-54 factor interaction" evidence="15">
    <location>
        <begin position="430"/>
        <end position="659"/>
    </location>
</feature>
<keyword evidence="5" id="KW-0812">Transmembrane</keyword>
<dbReference type="InterPro" id="IPR013655">
    <property type="entry name" value="PAS_fold_3"/>
</dbReference>
<feature type="domain" description="PAC" evidence="18">
    <location>
        <begin position="346"/>
        <end position="398"/>
    </location>
</feature>
<dbReference type="SMART" id="SM00091">
    <property type="entry name" value="PAS"/>
    <property type="match status" value="2"/>
</dbReference>
<dbReference type="Proteomes" id="UP000569092">
    <property type="component" value="Unassembled WGS sequence"/>
</dbReference>
<keyword evidence="13" id="KW-0804">Transcription</keyword>
<dbReference type="SMART" id="SM00382">
    <property type="entry name" value="AAA"/>
    <property type="match status" value="1"/>
</dbReference>
<evidence type="ECO:0000256" key="9">
    <source>
        <dbReference type="ARBA" id="ARBA00022989"/>
    </source>
</evidence>
<dbReference type="SUPFAM" id="SSF55785">
    <property type="entry name" value="PYP-like sensor domain (PAS domain)"/>
    <property type="match status" value="2"/>
</dbReference>
<evidence type="ECO:0000256" key="7">
    <source>
        <dbReference type="ARBA" id="ARBA00022741"/>
    </source>
</evidence>
<proteinExistence type="predicted"/>
<comment type="caution">
    <text evidence="19">The sequence shown here is derived from an EMBL/GenBank/DDBJ whole genome shotgun (WGS) entry which is preliminary data.</text>
</comment>
<dbReference type="InterPro" id="IPR000700">
    <property type="entry name" value="PAS-assoc_C"/>
</dbReference>
<feature type="domain" description="PAS" evidence="17">
    <location>
        <begin position="269"/>
        <end position="342"/>
    </location>
</feature>
<keyword evidence="9" id="KW-1133">Transmembrane helix</keyword>
<keyword evidence="12" id="KW-0472">Membrane</keyword>
<dbReference type="CDD" id="cd00130">
    <property type="entry name" value="PAS"/>
    <property type="match status" value="2"/>
</dbReference>
<keyword evidence="2" id="KW-1003">Cell membrane</keyword>
<dbReference type="GO" id="GO:0043565">
    <property type="term" value="F:sequence-specific DNA binding"/>
    <property type="evidence" value="ECO:0007669"/>
    <property type="project" value="InterPro"/>
</dbReference>
<comment type="subcellular location">
    <subcellularLocation>
        <location evidence="1">Cell inner membrane</location>
        <topology evidence="1">Multi-pass membrane protein</topology>
    </subcellularLocation>
</comment>
<dbReference type="PROSITE" id="PS00688">
    <property type="entry name" value="SIGMA54_INTERACT_3"/>
    <property type="match status" value="1"/>
</dbReference>
<dbReference type="InterPro" id="IPR003593">
    <property type="entry name" value="AAA+_ATPase"/>
</dbReference>
<dbReference type="PANTHER" id="PTHR32071">
    <property type="entry name" value="TRANSCRIPTIONAL REGULATORY PROTEIN"/>
    <property type="match status" value="1"/>
</dbReference>
<dbReference type="Pfam" id="PF00158">
    <property type="entry name" value="Sigma54_activat"/>
    <property type="match status" value="1"/>
</dbReference>
<dbReference type="FunFam" id="2.10.70.100:FF:000001">
    <property type="entry name" value="Sensory transduction histidine kinase"/>
    <property type="match status" value="1"/>
</dbReference>
<dbReference type="GO" id="GO:0000160">
    <property type="term" value="P:phosphorelay signal transduction system"/>
    <property type="evidence" value="ECO:0007669"/>
    <property type="project" value="InterPro"/>
</dbReference>
<dbReference type="InterPro" id="IPR000014">
    <property type="entry name" value="PAS"/>
</dbReference>
<keyword evidence="6" id="KW-0677">Repeat</keyword>
<dbReference type="SUPFAM" id="SSF52540">
    <property type="entry name" value="P-loop containing nucleoside triphosphate hydrolases"/>
    <property type="match status" value="1"/>
</dbReference>
<keyword evidence="14" id="KW-0597">Phosphoprotein</keyword>
<dbReference type="PROSITE" id="PS00676">
    <property type="entry name" value="SIGMA54_INTERACT_2"/>
    <property type="match status" value="1"/>
</dbReference>
<dbReference type="InterPro" id="IPR025662">
    <property type="entry name" value="Sigma_54_int_dom_ATP-bd_1"/>
</dbReference>
<dbReference type="Pfam" id="PF00072">
    <property type="entry name" value="Response_reg"/>
    <property type="match status" value="1"/>
</dbReference>
<reference evidence="19 20" key="1">
    <citation type="submission" date="2020-08" db="EMBL/GenBank/DDBJ databases">
        <title>Genomic Encyclopedia of Type Strains, Phase IV (KMG-V): Genome sequencing to study the core and pangenomes of soil and plant-associated prokaryotes.</title>
        <authorList>
            <person name="Whitman W."/>
        </authorList>
    </citation>
    <scope>NUCLEOTIDE SEQUENCE [LARGE SCALE GENOMIC DNA]</scope>
    <source>
        <strain evidence="19 20">M8US30</strain>
    </source>
</reference>
<dbReference type="InterPro" id="IPR035965">
    <property type="entry name" value="PAS-like_dom_sf"/>
</dbReference>
<dbReference type="SUPFAM" id="SSF52172">
    <property type="entry name" value="CheY-like"/>
    <property type="match status" value="1"/>
</dbReference>
<dbReference type="GO" id="GO:0005886">
    <property type="term" value="C:plasma membrane"/>
    <property type="evidence" value="ECO:0007669"/>
    <property type="project" value="UniProtKB-SubCell"/>
</dbReference>
<dbReference type="InterPro" id="IPR025944">
    <property type="entry name" value="Sigma_54_int_dom_CS"/>
</dbReference>
<keyword evidence="3" id="KW-0997">Cell inner membrane</keyword>
<dbReference type="AlphaFoldDB" id="A0A7W8N2F0"/>
<evidence type="ECO:0000259" key="17">
    <source>
        <dbReference type="PROSITE" id="PS50112"/>
    </source>
</evidence>
<dbReference type="Pfam" id="PF08447">
    <property type="entry name" value="PAS_3"/>
    <property type="match status" value="2"/>
</dbReference>
<feature type="modified residue" description="4-aspartylphosphate" evidence="14">
    <location>
        <position position="59"/>
    </location>
</feature>
<dbReference type="Gene3D" id="2.10.70.100">
    <property type="match status" value="2"/>
</dbReference>
<dbReference type="Pfam" id="PF25601">
    <property type="entry name" value="AAA_lid_14"/>
    <property type="match status" value="1"/>
</dbReference>
<dbReference type="InterPro" id="IPR027417">
    <property type="entry name" value="P-loop_NTPase"/>
</dbReference>
<evidence type="ECO:0000313" key="20">
    <source>
        <dbReference type="Proteomes" id="UP000569092"/>
    </source>
</evidence>
<dbReference type="FunFam" id="3.30.450.20:FF:000088">
    <property type="entry name" value="Sensory transduction histidine kinase"/>
    <property type="match status" value="1"/>
</dbReference>
<dbReference type="Gene3D" id="3.30.450.20">
    <property type="entry name" value="PAS domain"/>
    <property type="match status" value="2"/>
</dbReference>
<dbReference type="PROSITE" id="PS50113">
    <property type="entry name" value="PAC"/>
    <property type="match status" value="2"/>
</dbReference>
<evidence type="ECO:0000259" key="18">
    <source>
        <dbReference type="PROSITE" id="PS50113"/>
    </source>
</evidence>
<evidence type="ECO:0000256" key="10">
    <source>
        <dbReference type="ARBA" id="ARBA00023015"/>
    </source>
</evidence>
<evidence type="ECO:0000259" key="15">
    <source>
        <dbReference type="PROSITE" id="PS50045"/>
    </source>
</evidence>
<keyword evidence="7" id="KW-0547">Nucleotide-binding</keyword>
<dbReference type="InterPro" id="IPR002078">
    <property type="entry name" value="Sigma_54_int"/>
</dbReference>
<evidence type="ECO:0000256" key="1">
    <source>
        <dbReference type="ARBA" id="ARBA00004429"/>
    </source>
</evidence>
<dbReference type="InterPro" id="IPR002197">
    <property type="entry name" value="HTH_Fis"/>
</dbReference>
<organism evidence="19 20">
    <name type="scientific">Tunturiibacter lichenicola</name>
    <dbReference type="NCBI Taxonomy" id="2051959"/>
    <lineage>
        <taxon>Bacteria</taxon>
        <taxon>Pseudomonadati</taxon>
        <taxon>Acidobacteriota</taxon>
        <taxon>Terriglobia</taxon>
        <taxon>Terriglobales</taxon>
        <taxon>Acidobacteriaceae</taxon>
        <taxon>Tunturiibacter</taxon>
    </lineage>
</organism>
<dbReference type="SMART" id="SM00448">
    <property type="entry name" value="REC"/>
    <property type="match status" value="1"/>
</dbReference>
<evidence type="ECO:0000256" key="13">
    <source>
        <dbReference type="ARBA" id="ARBA00023163"/>
    </source>
</evidence>
<dbReference type="PANTHER" id="PTHR32071:SF117">
    <property type="entry name" value="PTS-DEPENDENT DIHYDROXYACETONE KINASE OPERON REGULATORY PROTEIN-RELATED"/>
    <property type="match status" value="1"/>
</dbReference>
<evidence type="ECO:0000259" key="16">
    <source>
        <dbReference type="PROSITE" id="PS50110"/>
    </source>
</evidence>
<dbReference type="FunFam" id="3.40.50.300:FF:000006">
    <property type="entry name" value="DNA-binding transcriptional regulator NtrC"/>
    <property type="match status" value="1"/>
</dbReference>
<dbReference type="InterPro" id="IPR001789">
    <property type="entry name" value="Sig_transdc_resp-reg_receiver"/>
</dbReference>
<keyword evidence="4" id="KW-0808">Transferase</keyword>
<dbReference type="InterPro" id="IPR025943">
    <property type="entry name" value="Sigma_54_int_dom_ATP-bd_2"/>
</dbReference>
<dbReference type="Gene3D" id="3.40.50.2300">
    <property type="match status" value="1"/>
</dbReference>
<dbReference type="InterPro" id="IPR011006">
    <property type="entry name" value="CheY-like_superfamily"/>
</dbReference>
<keyword evidence="8" id="KW-0067">ATP-binding</keyword>
<dbReference type="Pfam" id="PF02954">
    <property type="entry name" value="HTH_8"/>
    <property type="match status" value="1"/>
</dbReference>
<name>A0A7W8N2F0_9BACT</name>
<feature type="domain" description="Response regulatory" evidence="16">
    <location>
        <begin position="8"/>
        <end position="124"/>
    </location>
</feature>
<evidence type="ECO:0000256" key="5">
    <source>
        <dbReference type="ARBA" id="ARBA00022692"/>
    </source>
</evidence>
<keyword evidence="11" id="KW-0238">DNA-binding</keyword>